<accession>A0A7X6MZF0</accession>
<name>A0A7X6MZF0_9STRE</name>
<sequence length="262" mass="29319">MEKIYRFFRRIGFAYKQESLLSDWKTYVLFDLIPPIAQTLLFALAAYYIYGPNEVKKWMIGNALLLSSFQALFGVGTQLLTEKYHGTLSLLIASRTRVQEVFLSSMLSAMLSSTVTVVLGLTLVSLIMGITWSTQLLGWFLLLLMVSVFVSMSFGYVLACFILVSSEVNLILNLISKLLLIFTGANFSLDKLPITLQGFTKCLPLTRSIKIAQGIMEGQLPDYFHQLLVEEGLLGIAFLGIGTILLEIMEQKSRKSGNLELM</sequence>
<comment type="subcellular location">
    <subcellularLocation>
        <location evidence="1">Membrane</location>
        <topology evidence="1">Multi-pass membrane protein</topology>
    </subcellularLocation>
</comment>
<dbReference type="GO" id="GO:0140359">
    <property type="term" value="F:ABC-type transporter activity"/>
    <property type="evidence" value="ECO:0007669"/>
    <property type="project" value="InterPro"/>
</dbReference>
<dbReference type="InterPro" id="IPR013525">
    <property type="entry name" value="ABC2_TM"/>
</dbReference>
<dbReference type="Proteomes" id="UP000522720">
    <property type="component" value="Unassembled WGS sequence"/>
</dbReference>
<evidence type="ECO:0000256" key="3">
    <source>
        <dbReference type="ARBA" id="ARBA00022989"/>
    </source>
</evidence>
<evidence type="ECO:0000256" key="1">
    <source>
        <dbReference type="ARBA" id="ARBA00004141"/>
    </source>
</evidence>
<evidence type="ECO:0000256" key="5">
    <source>
        <dbReference type="SAM" id="Phobius"/>
    </source>
</evidence>
<dbReference type="AlphaFoldDB" id="A0A7X6MZF0"/>
<organism evidence="7 8">
    <name type="scientific">Streptococcus ovuberis</name>
    <dbReference type="NCBI Taxonomy" id="1936207"/>
    <lineage>
        <taxon>Bacteria</taxon>
        <taxon>Bacillati</taxon>
        <taxon>Bacillota</taxon>
        <taxon>Bacilli</taxon>
        <taxon>Lactobacillales</taxon>
        <taxon>Streptococcaceae</taxon>
        <taxon>Streptococcus</taxon>
    </lineage>
</organism>
<proteinExistence type="predicted"/>
<keyword evidence="3 5" id="KW-1133">Transmembrane helix</keyword>
<feature type="transmembrane region" description="Helical" evidence="5">
    <location>
        <begin position="62"/>
        <end position="80"/>
    </location>
</feature>
<dbReference type="InterPro" id="IPR000412">
    <property type="entry name" value="ABC_2_transport"/>
</dbReference>
<dbReference type="PANTHER" id="PTHR43229">
    <property type="entry name" value="NODULATION PROTEIN J"/>
    <property type="match status" value="1"/>
</dbReference>
<keyword evidence="8" id="KW-1185">Reference proteome</keyword>
<reference evidence="7 8" key="1">
    <citation type="submission" date="2020-04" db="EMBL/GenBank/DDBJ databases">
        <title>MicrobeNet Type strains.</title>
        <authorList>
            <person name="Nicholson A.C."/>
        </authorList>
    </citation>
    <scope>NUCLEOTIDE SEQUENCE [LARGE SCALE GENOMIC DNA]</scope>
    <source>
        <strain evidence="7 8">CCUG 69612</strain>
    </source>
</reference>
<dbReference type="PANTHER" id="PTHR43229:SF2">
    <property type="entry name" value="NODULATION PROTEIN J"/>
    <property type="match status" value="1"/>
</dbReference>
<feature type="domain" description="ABC-2 type transporter transmembrane" evidence="6">
    <location>
        <begin position="24"/>
        <end position="215"/>
    </location>
</feature>
<dbReference type="InterPro" id="IPR051784">
    <property type="entry name" value="Nod_factor_ABC_transporter"/>
</dbReference>
<keyword evidence="2 5" id="KW-0812">Transmembrane</keyword>
<dbReference type="RefSeq" id="WP_168549980.1">
    <property type="nucleotide sequence ID" value="NZ_JAAXPR010000027.1"/>
</dbReference>
<comment type="caution">
    <text evidence="7">The sequence shown here is derived from an EMBL/GenBank/DDBJ whole genome shotgun (WGS) entry which is preliminary data.</text>
</comment>
<feature type="transmembrane region" description="Helical" evidence="5">
    <location>
        <begin position="136"/>
        <end position="163"/>
    </location>
</feature>
<feature type="transmembrane region" description="Helical" evidence="5">
    <location>
        <begin position="101"/>
        <end position="130"/>
    </location>
</feature>
<gene>
    <name evidence="7" type="ORF">HF992_10505</name>
</gene>
<keyword evidence="4 5" id="KW-0472">Membrane</keyword>
<evidence type="ECO:0000256" key="4">
    <source>
        <dbReference type="ARBA" id="ARBA00023136"/>
    </source>
</evidence>
<dbReference type="PRINTS" id="PR00164">
    <property type="entry name" value="ABC2TRNSPORT"/>
</dbReference>
<evidence type="ECO:0000313" key="8">
    <source>
        <dbReference type="Proteomes" id="UP000522720"/>
    </source>
</evidence>
<dbReference type="EMBL" id="JAAXPR010000027">
    <property type="protein sequence ID" value="NKZ21250.1"/>
    <property type="molecule type" value="Genomic_DNA"/>
</dbReference>
<evidence type="ECO:0000313" key="7">
    <source>
        <dbReference type="EMBL" id="NKZ21250.1"/>
    </source>
</evidence>
<dbReference type="GO" id="GO:0043190">
    <property type="term" value="C:ATP-binding cassette (ABC) transporter complex"/>
    <property type="evidence" value="ECO:0007669"/>
    <property type="project" value="InterPro"/>
</dbReference>
<feature type="transmembrane region" description="Helical" evidence="5">
    <location>
        <begin position="170"/>
        <end position="189"/>
    </location>
</feature>
<feature type="transmembrane region" description="Helical" evidence="5">
    <location>
        <begin position="27"/>
        <end position="50"/>
    </location>
</feature>
<evidence type="ECO:0000259" key="6">
    <source>
        <dbReference type="Pfam" id="PF01061"/>
    </source>
</evidence>
<feature type="transmembrane region" description="Helical" evidence="5">
    <location>
        <begin position="232"/>
        <end position="249"/>
    </location>
</feature>
<protein>
    <submittedName>
        <fullName evidence="7">ABC transporter permease</fullName>
    </submittedName>
</protein>
<evidence type="ECO:0000256" key="2">
    <source>
        <dbReference type="ARBA" id="ARBA00022692"/>
    </source>
</evidence>
<dbReference type="Pfam" id="PF01061">
    <property type="entry name" value="ABC2_membrane"/>
    <property type="match status" value="1"/>
</dbReference>